<evidence type="ECO:0000313" key="5">
    <source>
        <dbReference type="Proteomes" id="UP001515480"/>
    </source>
</evidence>
<feature type="compositionally biased region" description="Polar residues" evidence="1">
    <location>
        <begin position="356"/>
        <end position="365"/>
    </location>
</feature>
<dbReference type="GO" id="GO:0005524">
    <property type="term" value="F:ATP binding"/>
    <property type="evidence" value="ECO:0007669"/>
    <property type="project" value="InterPro"/>
</dbReference>
<organism evidence="4 5">
    <name type="scientific">Prymnesium parvum</name>
    <name type="common">Toxic golden alga</name>
    <dbReference type="NCBI Taxonomy" id="97485"/>
    <lineage>
        <taxon>Eukaryota</taxon>
        <taxon>Haptista</taxon>
        <taxon>Haptophyta</taxon>
        <taxon>Prymnesiophyceae</taxon>
        <taxon>Prymnesiales</taxon>
        <taxon>Prymnesiaceae</taxon>
        <taxon>Prymnesium</taxon>
    </lineage>
</organism>
<evidence type="ECO:0000256" key="1">
    <source>
        <dbReference type="SAM" id="MobiDB-lite"/>
    </source>
</evidence>
<dbReference type="EMBL" id="JBGBPQ010000023">
    <property type="protein sequence ID" value="KAL1500486.1"/>
    <property type="molecule type" value="Genomic_DNA"/>
</dbReference>
<keyword evidence="2" id="KW-0732">Signal</keyword>
<dbReference type="Gene3D" id="1.10.510.10">
    <property type="entry name" value="Transferase(Phosphotransferase) domain 1"/>
    <property type="match status" value="1"/>
</dbReference>
<name>A0AB34INE9_PRYPA</name>
<dbReference type="InterPro" id="IPR000719">
    <property type="entry name" value="Prot_kinase_dom"/>
</dbReference>
<feature type="compositionally biased region" description="Polar residues" evidence="1">
    <location>
        <begin position="338"/>
        <end position="347"/>
    </location>
</feature>
<proteinExistence type="predicted"/>
<reference evidence="4 5" key="1">
    <citation type="journal article" date="2024" name="Science">
        <title>Giant polyketide synthase enzymes in the biosynthesis of giant marine polyether toxins.</title>
        <authorList>
            <person name="Fallon T.R."/>
            <person name="Shende V.V."/>
            <person name="Wierzbicki I.H."/>
            <person name="Pendleton A.L."/>
            <person name="Watervoot N.F."/>
            <person name="Auber R.P."/>
            <person name="Gonzalez D.J."/>
            <person name="Wisecaver J.H."/>
            <person name="Moore B.S."/>
        </authorList>
    </citation>
    <scope>NUCLEOTIDE SEQUENCE [LARGE SCALE GENOMIC DNA]</scope>
    <source>
        <strain evidence="4 5">12B1</strain>
    </source>
</reference>
<evidence type="ECO:0000259" key="3">
    <source>
        <dbReference type="PROSITE" id="PS50011"/>
    </source>
</evidence>
<dbReference type="SUPFAM" id="SSF56112">
    <property type="entry name" value="Protein kinase-like (PK-like)"/>
    <property type="match status" value="1"/>
</dbReference>
<feature type="chain" id="PRO_5044301244" description="Protein kinase domain-containing protein" evidence="2">
    <location>
        <begin position="20"/>
        <end position="546"/>
    </location>
</feature>
<protein>
    <recommendedName>
        <fullName evidence="3">Protein kinase domain-containing protein</fullName>
    </recommendedName>
</protein>
<dbReference type="Proteomes" id="UP001515480">
    <property type="component" value="Unassembled WGS sequence"/>
</dbReference>
<gene>
    <name evidence="4" type="ORF">AB1Y20_013143</name>
</gene>
<evidence type="ECO:0000256" key="2">
    <source>
        <dbReference type="SAM" id="SignalP"/>
    </source>
</evidence>
<dbReference type="Pfam" id="PF00069">
    <property type="entry name" value="Pkinase"/>
    <property type="match status" value="1"/>
</dbReference>
<sequence length="546" mass="60191">MAIAALLAFLAWRSPRLDAIHVQRLRSRLPVCHTPPDASPECLGEECIPPGAQDLPSGLPLDALILEEPNEIVWEDETLEYNGLQDDPNTPEPLQSYIKSFRLPSGKCVHAFQGGAVPLSKYDYRGIGGGNLTDVERRQLVFELLDAVNFLHSRGSAHLGLDAESVRVAPRRSPPRSHLRVIGLGAAVQLQSGSGRTAFQMSNKIEFHAPELLSGPLIESNLRSLMLMDAWSVGVLLMMIAASRRTSVFQAVMDWRRGDLTPEAALRRSIVERRMQLDELLLETDAAADGFLFRHGWLIRILLGLLQPAPARRMTVHQAWGVVWNATASDRLPLADAPSTSEPSLSATGGREELRSQSGESSLTVSEGGADARQVNAVQEVEEPSNELSRFRKLAARDSSGEPFRSLEAMLNIADRGRAYVSMQHRDDVKNYGEVLGFRNRADGDRWDVFAPGLSSQLPLGEPLLLRRVMGVLLVKGGNHKLAVELEPPHAPESRELIQSDIVAFTRAYLSTHTVSRARVKYLELDEDVLDEVALQTNQLDVGFKS</sequence>
<evidence type="ECO:0000313" key="4">
    <source>
        <dbReference type="EMBL" id="KAL1500486.1"/>
    </source>
</evidence>
<comment type="caution">
    <text evidence="4">The sequence shown here is derived from an EMBL/GenBank/DDBJ whole genome shotgun (WGS) entry which is preliminary data.</text>
</comment>
<dbReference type="GO" id="GO:0004672">
    <property type="term" value="F:protein kinase activity"/>
    <property type="evidence" value="ECO:0007669"/>
    <property type="project" value="InterPro"/>
</dbReference>
<dbReference type="AlphaFoldDB" id="A0AB34INE9"/>
<feature type="signal peptide" evidence="2">
    <location>
        <begin position="1"/>
        <end position="19"/>
    </location>
</feature>
<feature type="region of interest" description="Disordered" evidence="1">
    <location>
        <begin position="334"/>
        <end position="384"/>
    </location>
</feature>
<keyword evidence="5" id="KW-1185">Reference proteome</keyword>
<dbReference type="InterPro" id="IPR011009">
    <property type="entry name" value="Kinase-like_dom_sf"/>
</dbReference>
<dbReference type="PROSITE" id="PS50011">
    <property type="entry name" value="PROTEIN_KINASE_DOM"/>
    <property type="match status" value="1"/>
</dbReference>
<feature type="domain" description="Protein kinase" evidence="3">
    <location>
        <begin position="1"/>
        <end position="325"/>
    </location>
</feature>
<accession>A0AB34INE9</accession>